<dbReference type="RefSeq" id="WP_197679088.1">
    <property type="nucleotide sequence ID" value="NZ_LT629688.1"/>
</dbReference>
<gene>
    <name evidence="6" type="ORF">SAMN04489747_3445</name>
</gene>
<dbReference type="SMART" id="SM00354">
    <property type="entry name" value="HTH_LACI"/>
    <property type="match status" value="1"/>
</dbReference>
<dbReference type="STRING" id="675864.SAMN04489747_3445"/>
<dbReference type="Gene3D" id="3.40.50.2300">
    <property type="match status" value="2"/>
</dbReference>
<dbReference type="PANTHER" id="PTHR30146:SF109">
    <property type="entry name" value="HTH-TYPE TRANSCRIPTIONAL REGULATOR GALS"/>
    <property type="match status" value="1"/>
</dbReference>
<dbReference type="GO" id="GO:0003700">
    <property type="term" value="F:DNA-binding transcription factor activity"/>
    <property type="evidence" value="ECO:0007669"/>
    <property type="project" value="TreeGrafter"/>
</dbReference>
<evidence type="ECO:0000313" key="6">
    <source>
        <dbReference type="EMBL" id="SDE45139.1"/>
    </source>
</evidence>
<dbReference type="PROSITE" id="PS00356">
    <property type="entry name" value="HTH_LACI_1"/>
    <property type="match status" value="1"/>
</dbReference>
<dbReference type="PROSITE" id="PS50943">
    <property type="entry name" value="HTH_CROC1"/>
    <property type="match status" value="1"/>
</dbReference>
<dbReference type="SUPFAM" id="SSF53822">
    <property type="entry name" value="Periplasmic binding protein-like I"/>
    <property type="match status" value="1"/>
</dbReference>
<dbReference type="InterPro" id="IPR001387">
    <property type="entry name" value="Cro/C1-type_HTH"/>
</dbReference>
<accession>A0A1G7D0U1</accession>
<evidence type="ECO:0000259" key="5">
    <source>
        <dbReference type="PROSITE" id="PS50943"/>
    </source>
</evidence>
<sequence length="338" mass="35766">MATVSIREVAARAGVSVGTVSNVLNAPAKVSPLTLERVHEAIDALGYVRNDAARQLRAGTSRSIGFIVLDVSNPFFTDVARGAQHASSAAGFNVLLGTSDHDRAKENAYLDLFEEQRVQGVLFSPIHTDDELLDRLHRRGVPVVLVGNPTDDPRFASVSVDDTAGGEMAVAHLLEQGRRRITMIAGPAEIRQVAERTEGARRAVAAVPGATLEVVRTPSLTVLEGRSVGQELAARRGEDAPDAVFAANDLLAVGCLQALTLMGGTRQPGSIALVGYDDIDFASATVVPLSSIRQPKELLGRTAVELLLERVAAAPGTPATHHVFQPELVVRESSTKGV</sequence>
<keyword evidence="2" id="KW-0238">DNA-binding</keyword>
<dbReference type="Pfam" id="PF00356">
    <property type="entry name" value="LacI"/>
    <property type="match status" value="1"/>
</dbReference>
<dbReference type="SUPFAM" id="SSF47413">
    <property type="entry name" value="lambda repressor-like DNA-binding domains"/>
    <property type="match status" value="1"/>
</dbReference>
<dbReference type="InterPro" id="IPR010982">
    <property type="entry name" value="Lambda_DNA-bd_dom_sf"/>
</dbReference>
<reference evidence="6 7" key="1">
    <citation type="submission" date="2016-10" db="EMBL/GenBank/DDBJ databases">
        <authorList>
            <person name="de Groot N.N."/>
        </authorList>
    </citation>
    <scope>NUCLEOTIDE SEQUENCE [LARGE SCALE GENOMIC DNA]</scope>
    <source>
        <strain evidence="6 7">MON 2.2</strain>
    </source>
</reference>
<dbReference type="PROSITE" id="PS50932">
    <property type="entry name" value="HTH_LACI_2"/>
    <property type="match status" value="1"/>
</dbReference>
<dbReference type="EMBL" id="LT629688">
    <property type="protein sequence ID" value="SDE45139.1"/>
    <property type="molecule type" value="Genomic_DNA"/>
</dbReference>
<dbReference type="AlphaFoldDB" id="A0A1G7D0U1"/>
<name>A0A1G7D0U1_9ACTN</name>
<keyword evidence="1" id="KW-0805">Transcription regulation</keyword>
<dbReference type="PANTHER" id="PTHR30146">
    <property type="entry name" value="LACI-RELATED TRANSCRIPTIONAL REPRESSOR"/>
    <property type="match status" value="1"/>
</dbReference>
<evidence type="ECO:0000313" key="7">
    <source>
        <dbReference type="Proteomes" id="UP000198546"/>
    </source>
</evidence>
<keyword evidence="7" id="KW-1185">Reference proteome</keyword>
<keyword evidence="3" id="KW-0804">Transcription</keyword>
<dbReference type="Pfam" id="PF13377">
    <property type="entry name" value="Peripla_BP_3"/>
    <property type="match status" value="1"/>
</dbReference>
<evidence type="ECO:0000256" key="1">
    <source>
        <dbReference type="ARBA" id="ARBA00023015"/>
    </source>
</evidence>
<evidence type="ECO:0000259" key="4">
    <source>
        <dbReference type="PROSITE" id="PS50932"/>
    </source>
</evidence>
<evidence type="ECO:0000256" key="3">
    <source>
        <dbReference type="ARBA" id="ARBA00023163"/>
    </source>
</evidence>
<dbReference type="Proteomes" id="UP000198546">
    <property type="component" value="Chromosome i"/>
</dbReference>
<dbReference type="InterPro" id="IPR028082">
    <property type="entry name" value="Peripla_BP_I"/>
</dbReference>
<feature type="domain" description="HTH cro/C1-type" evidence="5">
    <location>
        <begin position="5"/>
        <end position="48"/>
    </location>
</feature>
<proteinExistence type="predicted"/>
<dbReference type="InterPro" id="IPR000843">
    <property type="entry name" value="HTH_LacI"/>
</dbReference>
<protein>
    <submittedName>
        <fullName evidence="6">Transcriptional regulator, LacI family</fullName>
    </submittedName>
</protein>
<dbReference type="CDD" id="cd01392">
    <property type="entry name" value="HTH_LacI"/>
    <property type="match status" value="1"/>
</dbReference>
<evidence type="ECO:0000256" key="2">
    <source>
        <dbReference type="ARBA" id="ARBA00023125"/>
    </source>
</evidence>
<feature type="domain" description="HTH lacI-type" evidence="4">
    <location>
        <begin position="4"/>
        <end position="58"/>
    </location>
</feature>
<dbReference type="InterPro" id="IPR046335">
    <property type="entry name" value="LacI/GalR-like_sensor"/>
</dbReference>
<organism evidence="6 7">
    <name type="scientific">Auraticoccus monumenti</name>
    <dbReference type="NCBI Taxonomy" id="675864"/>
    <lineage>
        <taxon>Bacteria</taxon>
        <taxon>Bacillati</taxon>
        <taxon>Actinomycetota</taxon>
        <taxon>Actinomycetes</taxon>
        <taxon>Propionibacteriales</taxon>
        <taxon>Propionibacteriaceae</taxon>
        <taxon>Auraticoccus</taxon>
    </lineage>
</organism>
<dbReference type="Gene3D" id="1.10.260.40">
    <property type="entry name" value="lambda repressor-like DNA-binding domains"/>
    <property type="match status" value="1"/>
</dbReference>
<dbReference type="GO" id="GO:0000976">
    <property type="term" value="F:transcription cis-regulatory region binding"/>
    <property type="evidence" value="ECO:0007669"/>
    <property type="project" value="TreeGrafter"/>
</dbReference>